<dbReference type="InterPro" id="IPR011990">
    <property type="entry name" value="TPR-like_helical_dom_sf"/>
</dbReference>
<feature type="repeat" description="TPR" evidence="3">
    <location>
        <begin position="9"/>
        <end position="42"/>
    </location>
</feature>
<dbReference type="Gene3D" id="3.40.50.150">
    <property type="entry name" value="Vaccinia Virus protein VP39"/>
    <property type="match status" value="1"/>
</dbReference>
<dbReference type="AlphaFoldDB" id="A0A6G8IIT3"/>
<dbReference type="Gene3D" id="1.25.40.10">
    <property type="entry name" value="Tetratricopeptide repeat domain"/>
    <property type="match status" value="2"/>
</dbReference>
<dbReference type="PROSITE" id="PS50005">
    <property type="entry name" value="TPR"/>
    <property type="match status" value="2"/>
</dbReference>
<protein>
    <submittedName>
        <fullName evidence="5">Tetratricopeptide repeat protein</fullName>
    </submittedName>
</protein>
<dbReference type="PANTHER" id="PTHR44943">
    <property type="entry name" value="CELLULOSE SYNTHASE OPERON PROTEIN C"/>
    <property type="match status" value="1"/>
</dbReference>
<dbReference type="SMART" id="SM00028">
    <property type="entry name" value="TPR"/>
    <property type="match status" value="5"/>
</dbReference>
<reference evidence="5 6" key="1">
    <citation type="submission" date="2020-03" db="EMBL/GenBank/DDBJ databases">
        <title>Hydrogenophaga sp. nov. isolated from cyanobacterial mat.</title>
        <authorList>
            <person name="Thorat V."/>
            <person name="Kirdat K."/>
            <person name="Tiwarekar B."/>
            <person name="Costa E.D."/>
            <person name="Yadav A."/>
        </authorList>
    </citation>
    <scope>NUCLEOTIDE SEQUENCE [LARGE SCALE GENOMIC DNA]</scope>
    <source>
        <strain evidence="5 6">BA0156</strain>
    </source>
</reference>
<dbReference type="SUPFAM" id="SSF48452">
    <property type="entry name" value="TPR-like"/>
    <property type="match status" value="1"/>
</dbReference>
<keyword evidence="1" id="KW-0677">Repeat</keyword>
<dbReference type="Pfam" id="PF14559">
    <property type="entry name" value="TPR_19"/>
    <property type="match status" value="1"/>
</dbReference>
<gene>
    <name evidence="5" type="ORF">G9Q37_13050</name>
</gene>
<dbReference type="KEGG" id="hcz:G9Q37_13050"/>
<dbReference type="Pfam" id="PF13649">
    <property type="entry name" value="Methyltransf_25"/>
    <property type="match status" value="1"/>
</dbReference>
<dbReference type="CDD" id="cd02440">
    <property type="entry name" value="AdoMet_MTases"/>
    <property type="match status" value="1"/>
</dbReference>
<dbReference type="PANTHER" id="PTHR44943:SF8">
    <property type="entry name" value="TPR REPEAT-CONTAINING PROTEIN MJ0263"/>
    <property type="match status" value="1"/>
</dbReference>
<dbReference type="SUPFAM" id="SSF53335">
    <property type="entry name" value="S-adenosyl-L-methionine-dependent methyltransferases"/>
    <property type="match status" value="1"/>
</dbReference>
<dbReference type="InterPro" id="IPR051685">
    <property type="entry name" value="Ycf3/AcsC/BcsC/TPR_MFPF"/>
</dbReference>
<organism evidence="5 6">
    <name type="scientific">Hydrogenophaga crocea</name>
    <dbReference type="NCBI Taxonomy" id="2716225"/>
    <lineage>
        <taxon>Bacteria</taxon>
        <taxon>Pseudomonadati</taxon>
        <taxon>Pseudomonadota</taxon>
        <taxon>Betaproteobacteria</taxon>
        <taxon>Burkholderiales</taxon>
        <taxon>Comamonadaceae</taxon>
        <taxon>Hydrogenophaga</taxon>
    </lineage>
</organism>
<dbReference type="InterPro" id="IPR029063">
    <property type="entry name" value="SAM-dependent_MTases_sf"/>
</dbReference>
<dbReference type="EMBL" id="CP049989">
    <property type="protein sequence ID" value="QIM53003.1"/>
    <property type="molecule type" value="Genomic_DNA"/>
</dbReference>
<evidence type="ECO:0000313" key="6">
    <source>
        <dbReference type="Proteomes" id="UP000503162"/>
    </source>
</evidence>
<feature type="repeat" description="TPR" evidence="3">
    <location>
        <begin position="43"/>
        <end position="76"/>
    </location>
</feature>
<dbReference type="Proteomes" id="UP000503162">
    <property type="component" value="Chromosome"/>
</dbReference>
<keyword evidence="6" id="KW-1185">Reference proteome</keyword>
<dbReference type="InterPro" id="IPR041698">
    <property type="entry name" value="Methyltransf_25"/>
</dbReference>
<evidence type="ECO:0000256" key="1">
    <source>
        <dbReference type="ARBA" id="ARBA00022737"/>
    </source>
</evidence>
<evidence type="ECO:0000313" key="5">
    <source>
        <dbReference type="EMBL" id="QIM53003.1"/>
    </source>
</evidence>
<sequence>MSDDTFDRAKAHFFAGNTHFEARRFDDARRDYEAALALVPGRPSVLANLGVTLCRLGEWRAAIERLDAALLADPTHTDAWAALGLSREALEDWAGAAHALRQAIALGADQGGLWLSLALCELQLDHPEQGLQALDAALERDPTLDEAWTQRGHLMRHVGRLGEAERCFRQALAHGADAGLLGFYLAAVTDAQDPPPPPALYARALFDRYADDFQAHLAQLKYTVPQALLAPLTANGRRYALALDLGCGTGLCGGLLAPHADAVDGVDLADEMVQRAQATGHYRRVARGDLLGFLAEADAPADLVVAADVFIYVGALDAVFAAVARRLAPGGVFAFSVEQADAGRDLQLRPSLRYAHSRGLIERLAAAHGLEVQAIEAATLREDQLKPVAGWLAWLRSPPARS</sequence>
<evidence type="ECO:0000259" key="4">
    <source>
        <dbReference type="Pfam" id="PF13649"/>
    </source>
</evidence>
<evidence type="ECO:0000256" key="3">
    <source>
        <dbReference type="PROSITE-ProRule" id="PRU00339"/>
    </source>
</evidence>
<proteinExistence type="predicted"/>
<accession>A0A6G8IIT3</accession>
<name>A0A6G8IIT3_9BURK</name>
<dbReference type="RefSeq" id="WP_166227638.1">
    <property type="nucleotide sequence ID" value="NZ_CP049989.1"/>
</dbReference>
<keyword evidence="2 3" id="KW-0802">TPR repeat</keyword>
<feature type="domain" description="Methyltransferase" evidence="4">
    <location>
        <begin position="243"/>
        <end position="331"/>
    </location>
</feature>
<dbReference type="InterPro" id="IPR019734">
    <property type="entry name" value="TPR_rpt"/>
</dbReference>
<evidence type="ECO:0000256" key="2">
    <source>
        <dbReference type="ARBA" id="ARBA00022803"/>
    </source>
</evidence>